<keyword evidence="1" id="KW-0808">Transferase</keyword>
<dbReference type="GO" id="GO:0016740">
    <property type="term" value="F:transferase activity"/>
    <property type="evidence" value="ECO:0007669"/>
    <property type="project" value="UniProtKB-KW"/>
</dbReference>
<comment type="caution">
    <text evidence="1">The sequence shown here is derived from an EMBL/GenBank/DDBJ whole genome shotgun (WGS) entry which is preliminary data.</text>
</comment>
<feature type="non-terminal residue" evidence="1">
    <location>
        <position position="100"/>
    </location>
</feature>
<protein>
    <submittedName>
        <fullName evidence="1">Sugar transferase</fullName>
    </submittedName>
</protein>
<reference evidence="1 2" key="1">
    <citation type="submission" date="2020-01" db="EMBL/GenBank/DDBJ databases">
        <title>Insect and environment-associated Actinomycetes.</title>
        <authorList>
            <person name="Currrie C."/>
            <person name="Chevrette M."/>
            <person name="Carlson C."/>
            <person name="Stubbendieck R."/>
            <person name="Wendt-Pienkowski E."/>
        </authorList>
    </citation>
    <scope>NUCLEOTIDE SEQUENCE [LARGE SCALE GENOMIC DNA]</scope>
    <source>
        <strain evidence="1 2">SID7590</strain>
    </source>
</reference>
<gene>
    <name evidence="1" type="ORF">G3I50_05790</name>
</gene>
<evidence type="ECO:0000313" key="2">
    <source>
        <dbReference type="Proteomes" id="UP000469670"/>
    </source>
</evidence>
<evidence type="ECO:0000313" key="1">
    <source>
        <dbReference type="EMBL" id="NEC17776.1"/>
    </source>
</evidence>
<sequence>RTARRAGRVRRVLLVGEASGVDRAAELLTSRTDHDFSLVAAIPVGAARLELEGVQVPGRLASCPADDDVPTVLGGVYAHGADLVLVAPGPQLTGDRLRRL</sequence>
<dbReference type="EMBL" id="JAAGMP010000300">
    <property type="protein sequence ID" value="NEC17776.1"/>
    <property type="molecule type" value="Genomic_DNA"/>
</dbReference>
<feature type="non-terminal residue" evidence="1">
    <location>
        <position position="1"/>
    </location>
</feature>
<organism evidence="1 2">
    <name type="scientific">Streptomyces parvus</name>
    <dbReference type="NCBI Taxonomy" id="66428"/>
    <lineage>
        <taxon>Bacteria</taxon>
        <taxon>Bacillati</taxon>
        <taxon>Actinomycetota</taxon>
        <taxon>Actinomycetes</taxon>
        <taxon>Kitasatosporales</taxon>
        <taxon>Streptomycetaceae</taxon>
        <taxon>Streptomyces</taxon>
    </lineage>
</organism>
<name>A0A7K3RRD8_9ACTN</name>
<accession>A0A7K3RRD8</accession>
<proteinExistence type="predicted"/>
<dbReference type="Proteomes" id="UP000469670">
    <property type="component" value="Unassembled WGS sequence"/>
</dbReference>
<dbReference type="AlphaFoldDB" id="A0A7K3RRD8"/>